<keyword evidence="1" id="KW-1133">Transmembrane helix</keyword>
<feature type="transmembrane region" description="Helical" evidence="1">
    <location>
        <begin position="66"/>
        <end position="90"/>
    </location>
</feature>
<proteinExistence type="predicted"/>
<evidence type="ECO:0000313" key="5">
    <source>
        <dbReference type="RefSeq" id="XP_022301834.1"/>
    </source>
</evidence>
<gene>
    <name evidence="3 4 5" type="primary">LOC111109869</name>
</gene>
<dbReference type="GeneID" id="111109869"/>
<sequence>MAGPGSYGVPDEDCIRKTAKCLEWYGQCSYESDHSEHIVKRDVGSASGGAEVSTTPPMQKPDVRTITLSVTVSALTGLILGMIAMCIILWRCKRKDKWVQPKHRPLQSPTYSGNNDHIDDHLPGDRALNKEGDVSIEETRVPTFIQEISVEDGEAGSHSLDSTCTGNILTDHPTKPFENHCCQAKT</sequence>
<keyword evidence="1" id="KW-0812">Transmembrane</keyword>
<dbReference type="Proteomes" id="UP000694844">
    <property type="component" value="Chromosome 8"/>
</dbReference>
<name>A0A8B8BG99_CRAVI</name>
<keyword evidence="1" id="KW-0472">Membrane</keyword>
<dbReference type="RefSeq" id="XP_022301834.1">
    <property type="nucleotide sequence ID" value="XM_022446126.1"/>
</dbReference>
<dbReference type="RefSeq" id="XP_022301833.1">
    <property type="nucleotide sequence ID" value="XM_022446125.1"/>
</dbReference>
<evidence type="ECO:0000313" key="4">
    <source>
        <dbReference type="RefSeq" id="XP_022301833.1"/>
    </source>
</evidence>
<organism evidence="2 5">
    <name type="scientific">Crassostrea virginica</name>
    <name type="common">Eastern oyster</name>
    <dbReference type="NCBI Taxonomy" id="6565"/>
    <lineage>
        <taxon>Eukaryota</taxon>
        <taxon>Metazoa</taxon>
        <taxon>Spiralia</taxon>
        <taxon>Lophotrochozoa</taxon>
        <taxon>Mollusca</taxon>
        <taxon>Bivalvia</taxon>
        <taxon>Autobranchia</taxon>
        <taxon>Pteriomorphia</taxon>
        <taxon>Ostreida</taxon>
        <taxon>Ostreoidea</taxon>
        <taxon>Ostreidae</taxon>
        <taxon>Crassostrea</taxon>
    </lineage>
</organism>
<reference evidence="3 4" key="1">
    <citation type="submission" date="2025-04" db="UniProtKB">
        <authorList>
            <consortium name="RefSeq"/>
        </authorList>
    </citation>
    <scope>IDENTIFICATION</scope>
    <source>
        <tissue evidence="3 4">Whole sample</tissue>
    </source>
</reference>
<dbReference type="OrthoDB" id="6209018at2759"/>
<dbReference type="AlphaFoldDB" id="A0A8B8BG99"/>
<dbReference type="RefSeq" id="XP_022301832.1">
    <property type="nucleotide sequence ID" value="XM_022446124.1"/>
</dbReference>
<accession>A0A8B8BG99</accession>
<protein>
    <submittedName>
        <fullName evidence="3 4">Uncharacterized protein LOC111109869</fullName>
    </submittedName>
</protein>
<evidence type="ECO:0000313" key="2">
    <source>
        <dbReference type="Proteomes" id="UP000694844"/>
    </source>
</evidence>
<evidence type="ECO:0000256" key="1">
    <source>
        <dbReference type="SAM" id="Phobius"/>
    </source>
</evidence>
<keyword evidence="2" id="KW-1185">Reference proteome</keyword>
<evidence type="ECO:0000313" key="3">
    <source>
        <dbReference type="RefSeq" id="XP_022301832.1"/>
    </source>
</evidence>
<dbReference type="KEGG" id="cvn:111109869"/>